<comment type="pathway">
    <text evidence="12">Phospholipid metabolism; phosphatidylethanolamine biosynthesis; phosphatidylethanolamine from CDP-diacylglycerol: step 2/2.</text>
</comment>
<dbReference type="InterPro" id="IPR033177">
    <property type="entry name" value="PSD-B"/>
</dbReference>
<dbReference type="GO" id="GO:0005743">
    <property type="term" value="C:mitochondrial inner membrane"/>
    <property type="evidence" value="ECO:0007669"/>
    <property type="project" value="UniProtKB-SubCell"/>
</dbReference>
<evidence type="ECO:0000256" key="6">
    <source>
        <dbReference type="ARBA" id="ARBA00023098"/>
    </source>
</evidence>
<dbReference type="PANTHER" id="PTHR10067:SF6">
    <property type="entry name" value="PHOSPHATIDYLSERINE DECARBOXYLASE PROENZYME, MITOCHONDRIAL"/>
    <property type="match status" value="1"/>
</dbReference>
<evidence type="ECO:0000256" key="9">
    <source>
        <dbReference type="ARBA" id="ARBA00023239"/>
    </source>
</evidence>
<evidence type="ECO:0000256" key="2">
    <source>
        <dbReference type="ARBA" id="ARBA00022516"/>
    </source>
</evidence>
<dbReference type="InterPro" id="IPR003817">
    <property type="entry name" value="PS_Dcarbxylase"/>
</dbReference>
<protein>
    <recommendedName>
        <fullName evidence="12">Phosphatidylserine decarboxylase proenzyme 1, mitochondrial</fullName>
        <ecNumber evidence="12">4.1.1.65</ecNumber>
    </recommendedName>
    <component>
        <recommendedName>
            <fullName evidence="12">Phosphatidylserine decarboxylase 1 beta chain</fullName>
        </recommendedName>
    </component>
    <component>
        <recommendedName>
            <fullName evidence="12">Phosphatidylserine decarboxylase 1 alpha chain</fullName>
        </recommendedName>
    </component>
</protein>
<evidence type="ECO:0000313" key="14">
    <source>
        <dbReference type="EMBL" id="KIM38982.1"/>
    </source>
</evidence>
<keyword evidence="5 12" id="KW-1133">Transmembrane helix</keyword>
<dbReference type="EMBL" id="KN831787">
    <property type="protein sequence ID" value="KIM38982.1"/>
    <property type="molecule type" value="Genomic_DNA"/>
</dbReference>
<feature type="topological domain" description="Mitochondrial matrix" evidence="12">
    <location>
        <begin position="1"/>
        <end position="100"/>
    </location>
</feature>
<keyword evidence="12" id="KW-0999">Mitochondrion inner membrane</keyword>
<organism evidence="14 15">
    <name type="scientific">Hebeloma cylindrosporum</name>
    <dbReference type="NCBI Taxonomy" id="76867"/>
    <lineage>
        <taxon>Eukaryota</taxon>
        <taxon>Fungi</taxon>
        <taxon>Dikarya</taxon>
        <taxon>Basidiomycota</taxon>
        <taxon>Agaricomycotina</taxon>
        <taxon>Agaricomycetes</taxon>
        <taxon>Agaricomycetidae</taxon>
        <taxon>Agaricales</taxon>
        <taxon>Agaricineae</taxon>
        <taxon>Hymenogastraceae</taxon>
        <taxon>Hebeloma</taxon>
    </lineage>
</organism>
<feature type="chain" id="PRO_5023546807" description="Phosphatidylserine decarboxylase 1 alpha chain" evidence="12">
    <location>
        <begin position="525"/>
        <end position="563"/>
    </location>
</feature>
<comment type="cofactor">
    <cofactor evidence="12">
        <name>pyruvate</name>
        <dbReference type="ChEBI" id="CHEBI:15361"/>
    </cofactor>
    <text evidence="12">Binds 1 pyruvoyl group covalently per subunit.</text>
</comment>
<comment type="function">
    <text evidence="12">Catalyzes the formation of phosphatidylethanolamine (PtdEtn) from phosphatidylserine (PtdSer). Plays a central role in phospholipid metabolism and in the interorganelle trafficking of phosphatidylserine.</text>
</comment>
<reference evidence="14 15" key="1">
    <citation type="submission" date="2014-04" db="EMBL/GenBank/DDBJ databases">
        <authorList>
            <consortium name="DOE Joint Genome Institute"/>
            <person name="Kuo A."/>
            <person name="Gay G."/>
            <person name="Dore J."/>
            <person name="Kohler A."/>
            <person name="Nagy L.G."/>
            <person name="Floudas D."/>
            <person name="Copeland A."/>
            <person name="Barry K.W."/>
            <person name="Cichocki N."/>
            <person name="Veneault-Fourrey C."/>
            <person name="LaButti K."/>
            <person name="Lindquist E.A."/>
            <person name="Lipzen A."/>
            <person name="Lundell T."/>
            <person name="Morin E."/>
            <person name="Murat C."/>
            <person name="Sun H."/>
            <person name="Tunlid A."/>
            <person name="Henrissat B."/>
            <person name="Grigoriev I.V."/>
            <person name="Hibbett D.S."/>
            <person name="Martin F."/>
            <person name="Nordberg H.P."/>
            <person name="Cantor M.N."/>
            <person name="Hua S.X."/>
        </authorList>
    </citation>
    <scope>NUCLEOTIDE SEQUENCE [LARGE SCALE GENOMIC DNA]</scope>
    <source>
        <strain evidence="15">h7</strain>
    </source>
</reference>
<evidence type="ECO:0000256" key="11">
    <source>
        <dbReference type="ARBA" id="ARBA00023317"/>
    </source>
</evidence>
<feature type="active site" description="Charge relay system; for autoendoproteolytic cleavage activity" evidence="12">
    <location>
        <position position="525"/>
    </location>
</feature>
<keyword evidence="15" id="KW-1185">Reference proteome</keyword>
<dbReference type="GO" id="GO:0006646">
    <property type="term" value="P:phosphatidylethanolamine biosynthetic process"/>
    <property type="evidence" value="ECO:0007669"/>
    <property type="project" value="UniProtKB-UniRule"/>
</dbReference>
<comment type="pathway">
    <text evidence="1">Lipid metabolism.</text>
</comment>
<feature type="modified residue" description="Pyruvic acid (Ser); by autocatalysis" evidence="12">
    <location>
        <position position="525"/>
    </location>
</feature>
<reference evidence="15" key="2">
    <citation type="submission" date="2015-01" db="EMBL/GenBank/DDBJ databases">
        <title>Evolutionary Origins and Diversification of the Mycorrhizal Mutualists.</title>
        <authorList>
            <consortium name="DOE Joint Genome Institute"/>
            <consortium name="Mycorrhizal Genomics Consortium"/>
            <person name="Kohler A."/>
            <person name="Kuo A."/>
            <person name="Nagy L.G."/>
            <person name="Floudas D."/>
            <person name="Copeland A."/>
            <person name="Barry K.W."/>
            <person name="Cichocki N."/>
            <person name="Veneault-Fourrey C."/>
            <person name="LaButti K."/>
            <person name="Lindquist E.A."/>
            <person name="Lipzen A."/>
            <person name="Lundell T."/>
            <person name="Morin E."/>
            <person name="Murat C."/>
            <person name="Riley R."/>
            <person name="Ohm R."/>
            <person name="Sun H."/>
            <person name="Tunlid A."/>
            <person name="Henrissat B."/>
            <person name="Grigoriev I.V."/>
            <person name="Hibbett D.S."/>
            <person name="Martin F."/>
        </authorList>
    </citation>
    <scope>NUCLEOTIDE SEQUENCE [LARGE SCALE GENOMIC DNA]</scope>
    <source>
        <strain evidence="15">h7</strain>
    </source>
</reference>
<keyword evidence="8 12" id="KW-0594">Phospholipid biosynthesis</keyword>
<dbReference type="HOGENOM" id="CLU_029061_1_1_1"/>
<dbReference type="Pfam" id="PF02666">
    <property type="entry name" value="PS_Dcarbxylase"/>
    <property type="match status" value="2"/>
</dbReference>
<evidence type="ECO:0000256" key="7">
    <source>
        <dbReference type="ARBA" id="ARBA00023136"/>
    </source>
</evidence>
<evidence type="ECO:0000256" key="4">
    <source>
        <dbReference type="ARBA" id="ARBA00022793"/>
    </source>
</evidence>
<keyword evidence="12" id="KW-0865">Zymogen</keyword>
<dbReference type="GO" id="GO:0004609">
    <property type="term" value="F:phosphatidylserine decarboxylase activity"/>
    <property type="evidence" value="ECO:0007669"/>
    <property type="project" value="UniProtKB-UniRule"/>
</dbReference>
<comment type="subcellular location">
    <molecule>Phosphatidylserine decarboxylase 1 alpha chain</molecule>
    <subcellularLocation>
        <location evidence="12">Mitochondrion inner membrane</location>
        <topology evidence="12">Peripheral membrane protein</topology>
        <orientation evidence="12">Intermembrane side</orientation>
    </subcellularLocation>
    <text evidence="12">Anchored to the mitochondrial inner membrane through its interaction with the integral membrane beta chain.</text>
</comment>
<feature type="active site" description="Charge relay system; for autoendoproteolytic cleavage activity" evidence="12">
    <location>
        <position position="411"/>
    </location>
</feature>
<dbReference type="Proteomes" id="UP000053424">
    <property type="component" value="Unassembled WGS sequence"/>
</dbReference>
<dbReference type="EC" id="4.1.1.65" evidence="12"/>
<sequence length="563" mass="61823">MYFSRKNILTKGKKPLNAVSRVINASCGSASTTFARCWVHSTNKTSALFKTVKIQGFRRAYSTTKSGGDGQGTGSGGLRAGLGLPFYRKIINAWSETPTKWYPLPLAVGALLLVAIQYRKKVKRARQEVELNEDGLEVIRLKGPWHVHVIGALPLRNMSRFWGYINSLELPVWFRPHGLRLYALAFGCNLEEIDPPDLREYPSLGAFFYRKLKDGVRPVDPAILVSPADGTVLHFGTVQESRVEQVKGITYSLDALLGIERPGSPLAVIEHNRDMSVVDDREFAIVNGIEYSLEQLIGSTPPSTSGTQTPSDEASSSTSSSTTLVSTSSGASPEDEHIPKRVGDQVDASVGSDRNAEETLVHDASVALQMGVKAPMESRRRSVTSGKHVKPGNSLFFAVVYLAPGDYHRFHSPTAWVVEKRRHFVGELFSVSPWMAKRLENLFVLNERVALLGRWKHGFFGMVPVGATNVGSIIVNFDQDLRTNLRGRRPPPGAYTEATYSAASPLLRGQPLTPGEEMGGFRLGSTVVLVFEAPSDFEFTVHPSQKVKMGERLGDVSGKLKKD</sequence>
<feature type="compositionally biased region" description="Basic and acidic residues" evidence="13">
    <location>
        <begin position="334"/>
        <end position="344"/>
    </location>
</feature>
<dbReference type="OrthoDB" id="4330at2759"/>
<feature type="active site" description="Schiff-base intermediate with substrate; via pyruvic acid; for decarboxylase activity" evidence="12">
    <location>
        <position position="525"/>
    </location>
</feature>
<comment type="similarity">
    <text evidence="12">Belongs to the phosphatidylserine decarboxylase family. PSD-B subfamily. Eukaryotic type I sub-subfamily.</text>
</comment>
<accession>A0A0C2YD62</accession>
<evidence type="ECO:0000256" key="13">
    <source>
        <dbReference type="SAM" id="MobiDB-lite"/>
    </source>
</evidence>
<dbReference type="AlphaFoldDB" id="A0A0C2YD62"/>
<evidence type="ECO:0000256" key="5">
    <source>
        <dbReference type="ARBA" id="ARBA00022989"/>
    </source>
</evidence>
<keyword evidence="11 12" id="KW-0670">Pyruvate</keyword>
<keyword evidence="6 12" id="KW-0443">Lipid metabolism</keyword>
<dbReference type="HAMAP" id="MF_03208">
    <property type="entry name" value="PS_decarb_PSD_B_type1_euk"/>
    <property type="match status" value="1"/>
</dbReference>
<evidence type="ECO:0000256" key="12">
    <source>
        <dbReference type="HAMAP-Rule" id="MF_03208"/>
    </source>
</evidence>
<keyword evidence="7 12" id="KW-0472">Membrane</keyword>
<comment type="subunit">
    <text evidence="12">Heterodimer of a large membrane-associated beta subunit and a small pyruvoyl-containing alpha subunit.</text>
</comment>
<keyword evidence="9 12" id="KW-0456">Lyase</keyword>
<evidence type="ECO:0000256" key="1">
    <source>
        <dbReference type="ARBA" id="ARBA00005189"/>
    </source>
</evidence>
<feature type="compositionally biased region" description="Low complexity" evidence="13">
    <location>
        <begin position="298"/>
        <end position="329"/>
    </location>
</feature>
<feature type="topological domain" description="Mitochondrial intermembrane" evidence="12">
    <location>
        <begin position="120"/>
        <end position="563"/>
    </location>
</feature>
<dbReference type="NCBIfam" id="TIGR00163">
    <property type="entry name" value="PS_decarb"/>
    <property type="match status" value="1"/>
</dbReference>
<dbReference type="InterPro" id="IPR033661">
    <property type="entry name" value="PSD_type1_euk"/>
</dbReference>
<evidence type="ECO:0000313" key="15">
    <source>
        <dbReference type="Proteomes" id="UP000053424"/>
    </source>
</evidence>
<feature type="active site" description="Charge relay system; for autoendoproteolytic cleavage activity" evidence="12">
    <location>
        <position position="229"/>
    </location>
</feature>
<keyword evidence="4 12" id="KW-0210">Decarboxylase</keyword>
<dbReference type="PANTHER" id="PTHR10067">
    <property type="entry name" value="PHOSPHATIDYLSERINE DECARBOXYLASE"/>
    <property type="match status" value="1"/>
</dbReference>
<dbReference type="UniPathway" id="UPA00558">
    <property type="reaction ID" value="UER00616"/>
</dbReference>
<gene>
    <name evidence="12" type="primary">PSD1</name>
    <name evidence="14" type="ORF">M413DRAFT_447345</name>
</gene>
<evidence type="ECO:0000256" key="8">
    <source>
        <dbReference type="ARBA" id="ARBA00023209"/>
    </source>
</evidence>
<feature type="chain" id="PRO_5023546808" description="Phosphatidylserine decarboxylase 1 beta chain" evidence="12">
    <location>
        <begin position="1"/>
        <end position="524"/>
    </location>
</feature>
<keyword evidence="12" id="KW-0496">Mitochondrion</keyword>
<dbReference type="STRING" id="686832.A0A0C2YD62"/>
<comment type="subcellular location">
    <molecule>Phosphatidylserine decarboxylase 1 beta chain</molecule>
    <subcellularLocation>
        <location evidence="12">Mitochondrion inner membrane</location>
        <topology evidence="12">Single-pass membrane protein</topology>
        <orientation evidence="12">Intermembrane side</orientation>
    </subcellularLocation>
</comment>
<name>A0A0C2YD62_HEBCY</name>
<evidence type="ECO:0000256" key="10">
    <source>
        <dbReference type="ARBA" id="ARBA00023264"/>
    </source>
</evidence>
<comment type="catalytic activity">
    <reaction evidence="12">
        <text>a 1,2-diacyl-sn-glycero-3-phospho-L-serine + H(+) = a 1,2-diacyl-sn-glycero-3-phosphoethanolamine + CO2</text>
        <dbReference type="Rhea" id="RHEA:20828"/>
        <dbReference type="ChEBI" id="CHEBI:15378"/>
        <dbReference type="ChEBI" id="CHEBI:16526"/>
        <dbReference type="ChEBI" id="CHEBI:57262"/>
        <dbReference type="ChEBI" id="CHEBI:64612"/>
        <dbReference type="EC" id="4.1.1.65"/>
    </reaction>
</comment>
<keyword evidence="10 12" id="KW-1208">Phospholipid metabolism</keyword>
<proteinExistence type="inferred from homology"/>
<feature type="site" description="Cleavage (non-hydrolytic); by autocatalysis" evidence="12">
    <location>
        <begin position="524"/>
        <end position="525"/>
    </location>
</feature>
<keyword evidence="3 12" id="KW-0812">Transmembrane</keyword>
<dbReference type="GO" id="GO:0016540">
    <property type="term" value="P:protein autoprocessing"/>
    <property type="evidence" value="ECO:0007669"/>
    <property type="project" value="UniProtKB-UniRule"/>
</dbReference>
<keyword evidence="2 12" id="KW-0444">Lipid biosynthesis</keyword>
<comment type="PTM">
    <text evidence="12">Is synthesized initially as an inactive proenzyme. Formation of the active enzyme involves a self-maturation process in which the active site pyruvoyl group is generated from an internal serine residue via an autocatalytic post-translational modification. Two non-identical subunits are generated from the proenzyme in this reaction, and the pyruvate is formed at the N-terminus of the alpha chain, which is derived from the carboxyl end of the proenzyme. The autoendoproteolytic cleavage occurs by a canonical serine protease mechanism, in which the side chain hydroxyl group of the serine supplies its oxygen atom to form the C-terminus of the beta chain, while the remainder of the serine residue undergoes an oxidative deamination to produce ammonia and the pyruvoyl prosthetic group on the alpha chain. During this reaction, the Ser that is part of the protease active site of the proenzyme becomes the pyruvoyl prosthetic group, which constitutes an essential element of the active site of the mature decarboxylase.</text>
</comment>
<feature type="region of interest" description="Disordered" evidence="13">
    <location>
        <begin position="296"/>
        <end position="354"/>
    </location>
</feature>
<evidence type="ECO:0000256" key="3">
    <source>
        <dbReference type="ARBA" id="ARBA00022692"/>
    </source>
</evidence>